<accession>A0A4Q0XM53</accession>
<reference evidence="7 8" key="1">
    <citation type="submission" date="2017-10" db="EMBL/GenBank/DDBJ databases">
        <title>Genomics of the genus Arcobacter.</title>
        <authorList>
            <person name="Perez-Cataluna A."/>
            <person name="Figueras M.J."/>
        </authorList>
    </citation>
    <scope>NUCLEOTIDE SEQUENCE [LARGE SCALE GENOMIC DNA]</scope>
    <source>
        <strain evidence="7 8">CECT 8987</strain>
    </source>
</reference>
<dbReference type="GO" id="GO:0005737">
    <property type="term" value="C:cytoplasm"/>
    <property type="evidence" value="ECO:0007669"/>
    <property type="project" value="UniProtKB-SubCell"/>
</dbReference>
<dbReference type="NCBIfam" id="TIGR00904">
    <property type="entry name" value="mreB"/>
    <property type="match status" value="1"/>
</dbReference>
<comment type="function">
    <text evidence="6">Forms membrane-associated dynamic filaments that are essential for cell shape determination. Acts by regulating cell wall synthesis and cell elongation, and thus cell shape. A feedback loop between cell geometry and MreB localization may maintain elongated cell shape by targeting cell wall growth to regions of negative cell wall curvature.</text>
</comment>
<evidence type="ECO:0000256" key="4">
    <source>
        <dbReference type="ARBA" id="ARBA00022960"/>
    </source>
</evidence>
<dbReference type="InterPro" id="IPR004753">
    <property type="entry name" value="MreB"/>
</dbReference>
<dbReference type="EMBL" id="PDKN01000010">
    <property type="protein sequence ID" value="RXJ54455.1"/>
    <property type="molecule type" value="Genomic_DNA"/>
</dbReference>
<comment type="similarity">
    <text evidence="5 6">Belongs to the FtsA/MreB family.</text>
</comment>
<evidence type="ECO:0000256" key="6">
    <source>
        <dbReference type="HAMAP-Rule" id="MF_02207"/>
    </source>
</evidence>
<evidence type="ECO:0000313" key="8">
    <source>
        <dbReference type="Proteomes" id="UP000290657"/>
    </source>
</evidence>
<evidence type="ECO:0000256" key="1">
    <source>
        <dbReference type="ARBA" id="ARBA00022490"/>
    </source>
</evidence>
<evidence type="ECO:0000256" key="2">
    <source>
        <dbReference type="ARBA" id="ARBA00022741"/>
    </source>
</evidence>
<dbReference type="Pfam" id="PF06723">
    <property type="entry name" value="MreB_Mbl"/>
    <property type="match status" value="1"/>
</dbReference>
<feature type="binding site" evidence="6">
    <location>
        <begin position="294"/>
        <end position="297"/>
    </location>
    <ligand>
        <name>ATP</name>
        <dbReference type="ChEBI" id="CHEBI:30616"/>
    </ligand>
</feature>
<dbReference type="RefSeq" id="WP_128997045.1">
    <property type="nucleotide sequence ID" value="NZ_PDKN01000010.1"/>
</dbReference>
<keyword evidence="8" id="KW-1185">Reference proteome</keyword>
<dbReference type="InterPro" id="IPR056546">
    <property type="entry name" value="MreB_MamK-like"/>
</dbReference>
<comment type="subunit">
    <text evidence="6">Forms polymers.</text>
</comment>
<evidence type="ECO:0000256" key="5">
    <source>
        <dbReference type="ARBA" id="ARBA00023458"/>
    </source>
</evidence>
<feature type="binding site" evidence="6">
    <location>
        <begin position="167"/>
        <end position="169"/>
    </location>
    <ligand>
        <name>ATP</name>
        <dbReference type="ChEBI" id="CHEBI:30616"/>
    </ligand>
</feature>
<feature type="binding site" evidence="6">
    <location>
        <begin position="20"/>
        <end position="22"/>
    </location>
    <ligand>
        <name>ATP</name>
        <dbReference type="ChEBI" id="CHEBI:30616"/>
    </ligand>
</feature>
<protein>
    <recommendedName>
        <fullName evidence="6">Cell shape-determining protein MreB</fullName>
    </recommendedName>
</protein>
<dbReference type="GO" id="GO:0000902">
    <property type="term" value="P:cell morphogenesis"/>
    <property type="evidence" value="ECO:0007669"/>
    <property type="project" value="InterPro"/>
</dbReference>
<name>A0A4Q0XM53_9BACT</name>
<dbReference type="InterPro" id="IPR043129">
    <property type="entry name" value="ATPase_NBD"/>
</dbReference>
<dbReference type="HAMAP" id="MF_02207">
    <property type="entry name" value="MreB"/>
    <property type="match status" value="1"/>
</dbReference>
<dbReference type="CDD" id="cd10225">
    <property type="entry name" value="ASKHA_NBD_MreB-like"/>
    <property type="match status" value="1"/>
</dbReference>
<dbReference type="AlphaFoldDB" id="A0A4Q0XM53"/>
<keyword evidence="4 6" id="KW-0133">Cell shape</keyword>
<dbReference type="GO" id="GO:0008360">
    <property type="term" value="P:regulation of cell shape"/>
    <property type="evidence" value="ECO:0007669"/>
    <property type="project" value="UniProtKB-UniRule"/>
</dbReference>
<dbReference type="SUPFAM" id="SSF53067">
    <property type="entry name" value="Actin-like ATPase domain"/>
    <property type="match status" value="2"/>
</dbReference>
<keyword evidence="3 6" id="KW-0067">ATP-binding</keyword>
<sequence>MILNKIIGLFSKDIAMDLGTANIIVSVKDSGIVINEPTVLAIQEDRYGKSRVLAVGQEAKQMLGKTPAHIRAIRPVQDGVIADFEATEMMIKYFINKVHNRKSFLKPRVVICVPYGVTQVERNAVKDSAFNAGAREVILVEEPMAAAIGTGIPVGNPEGHIVVDIGAGTTEVAVTSLGGLVLCKATTSAGDKFDQAIINYVKQNYNLYIGEKTAEHIKIEIGAAVKLENELKIQVKGRDNSGLLSTIELGSEGVRSAIKEPLKDIINVIKNVLENMPPDLAADAVDNGVILTGGGSLIRGLDEYISSIIKLPVRVSKEPLLAVAYGTSEVINDNDLLKLIFNE</sequence>
<evidence type="ECO:0000313" key="7">
    <source>
        <dbReference type="EMBL" id="RXJ54455.1"/>
    </source>
</evidence>
<dbReference type="NCBIfam" id="NF010539">
    <property type="entry name" value="PRK13927.1"/>
    <property type="match status" value="1"/>
</dbReference>
<evidence type="ECO:0000256" key="3">
    <source>
        <dbReference type="ARBA" id="ARBA00022840"/>
    </source>
</evidence>
<dbReference type="OrthoDB" id="9768127at2"/>
<feature type="binding site" evidence="6">
    <location>
        <begin position="215"/>
        <end position="218"/>
    </location>
    <ligand>
        <name>ATP</name>
        <dbReference type="ChEBI" id="CHEBI:30616"/>
    </ligand>
</feature>
<dbReference type="PRINTS" id="PR01652">
    <property type="entry name" value="SHAPEPROTEIN"/>
</dbReference>
<comment type="subcellular location">
    <subcellularLocation>
        <location evidence="6">Cytoplasm</location>
    </subcellularLocation>
    <text evidence="6">Membrane-associated.</text>
</comment>
<dbReference type="Proteomes" id="UP000290657">
    <property type="component" value="Unassembled WGS sequence"/>
</dbReference>
<dbReference type="PANTHER" id="PTHR42749:SF1">
    <property type="entry name" value="CELL SHAPE-DETERMINING PROTEIN MREB"/>
    <property type="match status" value="1"/>
</dbReference>
<dbReference type="Gene3D" id="3.30.420.40">
    <property type="match status" value="2"/>
</dbReference>
<keyword evidence="1 6" id="KW-0963">Cytoplasm</keyword>
<comment type="caution">
    <text evidence="7">The sequence shown here is derived from an EMBL/GenBank/DDBJ whole genome shotgun (WGS) entry which is preliminary data.</text>
</comment>
<dbReference type="GO" id="GO:0005524">
    <property type="term" value="F:ATP binding"/>
    <property type="evidence" value="ECO:0007669"/>
    <property type="project" value="UniProtKB-KW"/>
</dbReference>
<proteinExistence type="inferred from homology"/>
<organism evidence="7 8">
    <name type="scientific">Candidatus Marinarcus aquaticus</name>
    <dbReference type="NCBI Taxonomy" id="2044504"/>
    <lineage>
        <taxon>Bacteria</taxon>
        <taxon>Pseudomonadati</taxon>
        <taxon>Campylobacterota</taxon>
        <taxon>Epsilonproteobacteria</taxon>
        <taxon>Campylobacterales</taxon>
        <taxon>Arcobacteraceae</taxon>
        <taxon>Candidatus Marinarcus</taxon>
    </lineage>
</organism>
<keyword evidence="2 6" id="KW-0547">Nucleotide-binding</keyword>
<dbReference type="PANTHER" id="PTHR42749">
    <property type="entry name" value="CELL SHAPE-DETERMINING PROTEIN MREB"/>
    <property type="match status" value="1"/>
</dbReference>
<gene>
    <name evidence="6" type="primary">mreB</name>
    <name evidence="7" type="ORF">CRV04_11730</name>
</gene>